<evidence type="ECO:0000313" key="9">
    <source>
        <dbReference type="EMBL" id="MBC1180868.1"/>
    </source>
</evidence>
<dbReference type="EnsemblMetazoa" id="LLOJ008282-RA">
    <property type="protein sequence ID" value="LLOJ008282-PA"/>
    <property type="gene ID" value="LLOJ008282"/>
</dbReference>
<dbReference type="InterPro" id="IPR036322">
    <property type="entry name" value="WD40_repeat_dom_sf"/>
</dbReference>
<dbReference type="InterPro" id="IPR019775">
    <property type="entry name" value="WD40_repeat_CS"/>
</dbReference>
<keyword evidence="4" id="KW-0677">Repeat</keyword>
<keyword evidence="2" id="KW-0963">Cytoplasm</keyword>
<dbReference type="Pfam" id="PF00400">
    <property type="entry name" value="WD40"/>
    <property type="match status" value="8"/>
</dbReference>
<dbReference type="PROSITE" id="PS50294">
    <property type="entry name" value="WD_REPEATS_REGION"/>
    <property type="match status" value="4"/>
</dbReference>
<accession>A0A1B0CTT2</accession>
<keyword evidence="3 8" id="KW-0853">WD repeat</keyword>
<evidence type="ECO:0000256" key="6">
    <source>
        <dbReference type="ARBA" id="ARBA00038366"/>
    </source>
</evidence>
<evidence type="ECO:0000256" key="1">
    <source>
        <dbReference type="ARBA" id="ARBA00004496"/>
    </source>
</evidence>
<dbReference type="PANTHER" id="PTHR19856:SF0">
    <property type="entry name" value="WD REPEAT-CONTAINING PROTEIN 1"/>
    <property type="match status" value="1"/>
</dbReference>
<dbReference type="PANTHER" id="PTHR19856">
    <property type="entry name" value="WD-REPEATCONTAINING PROTEIN WDR1"/>
    <property type="match status" value="1"/>
</dbReference>
<dbReference type="SMART" id="SM00320">
    <property type="entry name" value="WD40"/>
    <property type="match status" value="10"/>
</dbReference>
<evidence type="ECO:0000256" key="8">
    <source>
        <dbReference type="PROSITE-ProRule" id="PRU00221"/>
    </source>
</evidence>
<name>A0A1B0CTT2_LUTLO</name>
<evidence type="ECO:0000313" key="10">
    <source>
        <dbReference type="EnsemblMetazoa" id="LLOJ008282-PA"/>
    </source>
</evidence>
<feature type="repeat" description="WD" evidence="8">
    <location>
        <begin position="113"/>
        <end position="154"/>
    </location>
</feature>
<dbReference type="PROSITE" id="PS50082">
    <property type="entry name" value="WD_REPEATS_2"/>
    <property type="match status" value="5"/>
</dbReference>
<dbReference type="VEuPathDB" id="VectorBase:LLONM1_008948"/>
<keyword evidence="11" id="KW-1185">Reference proteome</keyword>
<dbReference type="AlphaFoldDB" id="A0A1B0CTT2"/>
<sequence>MLTHFGVFGCEAYCNPIYGHNLAVEFIYATLPRTQRGQPIVLGGDPKGKNFLYTNGNSVIIRNIEFIYATLPRTQRGQPIVLGGDPKGKNFLYTNGNSVIIRNIENPAIADIYTEHSCAVNVAKYSPSGFYIASGDQSGKIRIWDTVNKEHILKNEFQPIGGPIKDISWSPDNQRIVIVGEGRERFGHVFMAETGTSVGEISGQSKPINSCDFRPNRPFRIVTGSEDNTIAVFEGPPFKFKMTKQEHTRFVQAVRYSPSGSHFASAGFDGKAFLYDGQSSDLVAEFGSPAHKGGVYAVAWKGDGSQLLTCSGDKTCRLWDVSTQQLISEFPMGTTVDDQQVSCLWQGDHLLSVSLSGFINYLDVNNPAKPLRVVKGHNKPITVLTLSEDRSTIYTGSHDGVMTNWNSGNGVNDRVGGTGHGNQVNGLKAMGEDIYSCGIDDSLRQINVEGNTYTDVVVKLNCQPRGLDVLKEQNIVIVPCVKEITVVQDNRKVSTLPIKYESSCLSINPETLEVAVGGDDSKVHIYSLVGTNLEHKVDLDHLGPVTDCAYSPDNKYLVACDSNRKVILYGLPEYKPPHNKEWGFHNARVNCVSWSPNSLLVASGSLDTTIIIWSVTNPSKHTIIKNAHPQSQITRLVWLDNETVISTGQDCNTKVWQVEAI</sequence>
<evidence type="ECO:0000256" key="2">
    <source>
        <dbReference type="ARBA" id="ARBA00022490"/>
    </source>
</evidence>
<feature type="repeat" description="WD" evidence="8">
    <location>
        <begin position="244"/>
        <end position="285"/>
    </location>
</feature>
<keyword evidence="5" id="KW-0009">Actin-binding</keyword>
<dbReference type="GO" id="GO:0030042">
    <property type="term" value="P:actin filament depolymerization"/>
    <property type="evidence" value="ECO:0007669"/>
    <property type="project" value="TreeGrafter"/>
</dbReference>
<dbReference type="Proteomes" id="UP000092461">
    <property type="component" value="Unassembled WGS sequence"/>
</dbReference>
<comment type="similarity">
    <text evidence="6">Belongs to the WD repeat AIP1 family.</text>
</comment>
<dbReference type="Gene3D" id="2.130.10.10">
    <property type="entry name" value="YVTN repeat-like/Quinoprotein amine dehydrogenase"/>
    <property type="match status" value="2"/>
</dbReference>
<feature type="repeat" description="WD" evidence="8">
    <location>
        <begin position="585"/>
        <end position="623"/>
    </location>
</feature>
<dbReference type="FunFam" id="2.130.10.10:FF:000097">
    <property type="entry name" value="WD repeat domain 1"/>
    <property type="match status" value="1"/>
</dbReference>
<dbReference type="PRINTS" id="PR00320">
    <property type="entry name" value="GPROTEINBRPT"/>
</dbReference>
<dbReference type="EMBL" id="AJWK01027951">
    <property type="status" value="NOT_ANNOTATED_CDS"/>
    <property type="molecule type" value="Genomic_DNA"/>
</dbReference>
<evidence type="ECO:0000313" key="11">
    <source>
        <dbReference type="Proteomes" id="UP000092461"/>
    </source>
</evidence>
<organism evidence="10 11">
    <name type="scientific">Lutzomyia longipalpis</name>
    <name type="common">Sand fly</name>
    <dbReference type="NCBI Taxonomy" id="7200"/>
    <lineage>
        <taxon>Eukaryota</taxon>
        <taxon>Metazoa</taxon>
        <taxon>Ecdysozoa</taxon>
        <taxon>Arthropoda</taxon>
        <taxon>Hexapoda</taxon>
        <taxon>Insecta</taxon>
        <taxon>Pterygota</taxon>
        <taxon>Neoptera</taxon>
        <taxon>Endopterygota</taxon>
        <taxon>Diptera</taxon>
        <taxon>Nematocera</taxon>
        <taxon>Psychodoidea</taxon>
        <taxon>Psychodidae</taxon>
        <taxon>Lutzomyia</taxon>
        <taxon>Lutzomyia</taxon>
    </lineage>
</organism>
<comment type="subcellular location">
    <subcellularLocation>
        <location evidence="1">Cytoplasm</location>
    </subcellularLocation>
</comment>
<reference evidence="11" key="1">
    <citation type="submission" date="2012-05" db="EMBL/GenBank/DDBJ databases">
        <title>Whole Genome Assembly of Lutzomyia longipalpis.</title>
        <authorList>
            <person name="Richards S."/>
            <person name="Qu C."/>
            <person name="Dillon R."/>
            <person name="Worley K."/>
            <person name="Scherer S."/>
            <person name="Batterton M."/>
            <person name="Taylor A."/>
            <person name="Hawes A."/>
            <person name="Hernandez B."/>
            <person name="Kovar C."/>
            <person name="Mandapat C."/>
            <person name="Pham C."/>
            <person name="Qu C."/>
            <person name="Jing C."/>
            <person name="Bess C."/>
            <person name="Bandaranaike D."/>
            <person name="Ngo D."/>
            <person name="Ongeri F."/>
            <person name="Arias F."/>
            <person name="Lara F."/>
            <person name="Weissenberger G."/>
            <person name="Kamau G."/>
            <person name="Han H."/>
            <person name="Shen H."/>
            <person name="Dinh H."/>
            <person name="Khalil I."/>
            <person name="Jones J."/>
            <person name="Shafer J."/>
            <person name="Jayaseelan J."/>
            <person name="Quiroz J."/>
            <person name="Blankenburg K."/>
            <person name="Nguyen L."/>
            <person name="Jackson L."/>
            <person name="Francisco L."/>
            <person name="Tang L.-Y."/>
            <person name="Pu L.-L."/>
            <person name="Perales L."/>
            <person name="Lorensuhewa L."/>
            <person name="Munidasa M."/>
            <person name="Coyle M."/>
            <person name="Taylor M."/>
            <person name="Puazo M."/>
            <person name="Firestine M."/>
            <person name="Scheel M."/>
            <person name="Javaid M."/>
            <person name="Wang M."/>
            <person name="Li M."/>
            <person name="Tabassum N."/>
            <person name="Saada N."/>
            <person name="Osuji N."/>
            <person name="Aqrawi P."/>
            <person name="Fu Q."/>
            <person name="Thornton R."/>
            <person name="Raj R."/>
            <person name="Goodspeed R."/>
            <person name="Mata R."/>
            <person name="Najjar R."/>
            <person name="Gubbala S."/>
            <person name="Lee S."/>
            <person name="Denson S."/>
            <person name="Patil S."/>
            <person name="Macmil S."/>
            <person name="Qi S."/>
            <person name="Matskevitch T."/>
            <person name="Palculict T."/>
            <person name="Mathew T."/>
            <person name="Vee V."/>
            <person name="Velamala V."/>
            <person name="Korchina V."/>
            <person name="Cai W."/>
            <person name="Liu W."/>
            <person name="Dai W."/>
            <person name="Zou X."/>
            <person name="Zhu Y."/>
            <person name="Zhang Y."/>
            <person name="Wu Y.-Q."/>
            <person name="Xin Y."/>
            <person name="Nazarath L."/>
            <person name="Kovar C."/>
            <person name="Han Y."/>
            <person name="Muzny D."/>
            <person name="Gibbs R."/>
        </authorList>
    </citation>
    <scope>NUCLEOTIDE SEQUENCE [LARGE SCALE GENOMIC DNA]</scope>
    <source>
        <strain evidence="11">Jacobina</strain>
    </source>
</reference>
<evidence type="ECO:0000256" key="5">
    <source>
        <dbReference type="ARBA" id="ARBA00023203"/>
    </source>
</evidence>
<feature type="repeat" description="WD" evidence="8">
    <location>
        <begin position="374"/>
        <end position="406"/>
    </location>
</feature>
<protein>
    <recommendedName>
        <fullName evidence="7">Actin-interacting protein 1</fullName>
    </recommendedName>
</protein>
<dbReference type="InterPro" id="IPR020472">
    <property type="entry name" value="WD40_PAC1"/>
</dbReference>
<dbReference type="GO" id="GO:0030834">
    <property type="term" value="P:regulation of actin filament depolymerization"/>
    <property type="evidence" value="ECO:0007669"/>
    <property type="project" value="UniProtKB-ARBA"/>
</dbReference>
<dbReference type="GO" id="GO:0051015">
    <property type="term" value="F:actin filament binding"/>
    <property type="evidence" value="ECO:0007669"/>
    <property type="project" value="TreeGrafter"/>
</dbReference>
<evidence type="ECO:0000256" key="3">
    <source>
        <dbReference type="ARBA" id="ARBA00022574"/>
    </source>
</evidence>
<dbReference type="GO" id="GO:0030833">
    <property type="term" value="P:regulation of actin filament polymerization"/>
    <property type="evidence" value="ECO:0007669"/>
    <property type="project" value="UniProtKB-ARBA"/>
</dbReference>
<reference evidence="10" key="3">
    <citation type="submission" date="2020-05" db="UniProtKB">
        <authorList>
            <consortium name="EnsemblMetazoa"/>
        </authorList>
    </citation>
    <scope>IDENTIFICATION</scope>
    <source>
        <strain evidence="10">Jacobina</strain>
    </source>
</reference>
<reference evidence="9" key="2">
    <citation type="journal article" date="2020" name="BMC">
        <title>Leishmania infection induces a limited differential gene expression in the sand fly midgut.</title>
        <authorList>
            <person name="Coutinho-Abreu I.V."/>
            <person name="Serafim T.D."/>
            <person name="Meneses C."/>
            <person name="Kamhawi S."/>
            <person name="Oliveira F."/>
            <person name="Valenzuela J.G."/>
        </authorList>
    </citation>
    <scope>NUCLEOTIDE SEQUENCE</scope>
    <source>
        <strain evidence="9">Jacobina</strain>
        <tissue evidence="9">Midgut</tissue>
    </source>
</reference>
<evidence type="ECO:0000256" key="7">
    <source>
        <dbReference type="ARBA" id="ARBA00067845"/>
    </source>
</evidence>
<dbReference type="CDD" id="cd00200">
    <property type="entry name" value="WD40"/>
    <property type="match status" value="1"/>
</dbReference>
<dbReference type="GO" id="GO:0040011">
    <property type="term" value="P:locomotion"/>
    <property type="evidence" value="ECO:0007669"/>
    <property type="project" value="TreeGrafter"/>
</dbReference>
<dbReference type="GO" id="GO:0030864">
    <property type="term" value="C:cortical actin cytoskeleton"/>
    <property type="evidence" value="ECO:0007669"/>
    <property type="project" value="TreeGrafter"/>
</dbReference>
<feature type="repeat" description="WD" evidence="8">
    <location>
        <begin position="288"/>
        <end position="329"/>
    </location>
</feature>
<dbReference type="InterPro" id="IPR001680">
    <property type="entry name" value="WD40_rpt"/>
</dbReference>
<dbReference type="SUPFAM" id="SSF50978">
    <property type="entry name" value="WD40 repeat-like"/>
    <property type="match status" value="2"/>
</dbReference>
<dbReference type="GO" id="GO:0045214">
    <property type="term" value="P:sarcomere organization"/>
    <property type="evidence" value="ECO:0007669"/>
    <property type="project" value="TreeGrafter"/>
</dbReference>
<dbReference type="PROSITE" id="PS00678">
    <property type="entry name" value="WD_REPEATS_1"/>
    <property type="match status" value="1"/>
</dbReference>
<dbReference type="EMBL" id="AJWK01027950">
    <property type="status" value="NOT_ANNOTATED_CDS"/>
    <property type="molecule type" value="Genomic_DNA"/>
</dbReference>
<dbReference type="FunFam" id="2.130.10.10:FF:000167">
    <property type="entry name" value="Actin-interacting protein 1"/>
    <property type="match status" value="1"/>
</dbReference>
<proteinExistence type="inferred from homology"/>
<dbReference type="EMBL" id="GITU01012165">
    <property type="protein sequence ID" value="MBC1180868.1"/>
    <property type="molecule type" value="Transcribed_RNA"/>
</dbReference>
<dbReference type="InterPro" id="IPR015943">
    <property type="entry name" value="WD40/YVTN_repeat-like_dom_sf"/>
</dbReference>
<evidence type="ECO:0000256" key="4">
    <source>
        <dbReference type="ARBA" id="ARBA00022737"/>
    </source>
</evidence>
<dbReference type="VEuPathDB" id="VectorBase:LLOJ008282"/>